<dbReference type="InterPro" id="IPR011650">
    <property type="entry name" value="Peptidase_M20_dimer"/>
</dbReference>
<sequence>MKLTTATETITDLSAIRHYFHQHPELSSQEYQTTALIKAYLADLGYTIITPEALQTGVIAEIGPEDAQHTVALRADIDALPIQEQTNLDFASENAGTMHACGHDFHLTSLLGAAEKIKENADKLTVKVRLIFQPAEETHVGAEQVIASGGLEGVDVIVGYHNHPNLPVGQISVGNGGRNAAVDQFAVKLTGVGGHAAKPHENIDPILALASTVTALQSIVSRSLDPYRQSVLSVTHIEGGQTWNVIPDSTWFEGTIRTFGDHDRERAKEKFYQIINGQAATYDVSAEIEWIPGPPVLENDPILTDILAENIQYHANLVNFPPSAGGEDFAFYTSKVPSVFAEIGSGGNSGLHHSDLVLDDAGLETAITWYYQSVLRLQDYFAEKGEEA</sequence>
<dbReference type="SUPFAM" id="SSF53187">
    <property type="entry name" value="Zn-dependent exopeptidases"/>
    <property type="match status" value="1"/>
</dbReference>
<dbReference type="NCBIfam" id="TIGR01891">
    <property type="entry name" value="amidohydrolases"/>
    <property type="match status" value="1"/>
</dbReference>
<dbReference type="Pfam" id="PF01546">
    <property type="entry name" value="Peptidase_M20"/>
    <property type="match status" value="1"/>
</dbReference>
<feature type="domain" description="Peptidase M20 dimerisation" evidence="1">
    <location>
        <begin position="185"/>
        <end position="281"/>
    </location>
</feature>
<dbReference type="RefSeq" id="WP_203617968.1">
    <property type="nucleotide sequence ID" value="NZ_BOJU01000002.1"/>
</dbReference>
<dbReference type="InterPro" id="IPR002933">
    <property type="entry name" value="Peptidase_M20"/>
</dbReference>
<dbReference type="EMBL" id="CAUZLT010000001">
    <property type="protein sequence ID" value="CAK1223664.1"/>
    <property type="molecule type" value="Genomic_DNA"/>
</dbReference>
<dbReference type="Gene3D" id="3.30.70.360">
    <property type="match status" value="1"/>
</dbReference>
<dbReference type="PIRSF" id="PIRSF005962">
    <property type="entry name" value="Pept_M20D_amidohydro"/>
    <property type="match status" value="1"/>
</dbReference>
<reference evidence="2 3" key="1">
    <citation type="submission" date="2023-10" db="EMBL/GenBank/DDBJ databases">
        <authorList>
            <person name="Botero Cardona J."/>
        </authorList>
    </citation>
    <scope>NUCLEOTIDE SEQUENCE [LARGE SCALE GENOMIC DNA]</scope>
    <source>
        <strain evidence="2 3">R-53137</strain>
    </source>
</reference>
<name>A0ABM9MLH9_9LACO</name>
<dbReference type="SUPFAM" id="SSF55031">
    <property type="entry name" value="Bacterial exopeptidase dimerisation domain"/>
    <property type="match status" value="1"/>
</dbReference>
<gene>
    <name evidence="2" type="ORF">R53137_KAKDMLNK_00009</name>
</gene>
<comment type="caution">
    <text evidence="2">The sequence shown here is derived from an EMBL/GenBank/DDBJ whole genome shotgun (WGS) entry which is preliminary data.</text>
</comment>
<dbReference type="PANTHER" id="PTHR11014:SF63">
    <property type="entry name" value="METALLOPEPTIDASE, PUTATIVE (AFU_ORTHOLOGUE AFUA_6G09600)-RELATED"/>
    <property type="match status" value="1"/>
</dbReference>
<dbReference type="PANTHER" id="PTHR11014">
    <property type="entry name" value="PEPTIDASE M20 FAMILY MEMBER"/>
    <property type="match status" value="1"/>
</dbReference>
<dbReference type="Gene3D" id="3.40.630.10">
    <property type="entry name" value="Zn peptidases"/>
    <property type="match status" value="1"/>
</dbReference>
<evidence type="ECO:0000313" key="3">
    <source>
        <dbReference type="Proteomes" id="UP001314262"/>
    </source>
</evidence>
<evidence type="ECO:0000259" key="1">
    <source>
        <dbReference type="Pfam" id="PF07687"/>
    </source>
</evidence>
<dbReference type="InterPro" id="IPR036264">
    <property type="entry name" value="Bact_exopeptidase_dim_dom"/>
</dbReference>
<organism evidence="2 3">
    <name type="scientific">Fructobacillus tropaeoli</name>
    <dbReference type="NCBI Taxonomy" id="709323"/>
    <lineage>
        <taxon>Bacteria</taxon>
        <taxon>Bacillati</taxon>
        <taxon>Bacillota</taxon>
        <taxon>Bacilli</taxon>
        <taxon>Lactobacillales</taxon>
        <taxon>Lactobacillaceae</taxon>
        <taxon>Fructobacillus</taxon>
    </lineage>
</organism>
<accession>A0ABM9MLH9</accession>
<dbReference type="InterPro" id="IPR017439">
    <property type="entry name" value="Amidohydrolase"/>
</dbReference>
<protein>
    <submittedName>
        <fullName evidence="2">Metal-dependent amidase/aminoacylase/carboxypeptidase (AbgB)</fullName>
    </submittedName>
</protein>
<dbReference type="Pfam" id="PF07687">
    <property type="entry name" value="M20_dimer"/>
    <property type="match status" value="1"/>
</dbReference>
<keyword evidence="3" id="KW-1185">Reference proteome</keyword>
<proteinExistence type="predicted"/>
<evidence type="ECO:0000313" key="2">
    <source>
        <dbReference type="EMBL" id="CAK1223664.1"/>
    </source>
</evidence>
<dbReference type="Proteomes" id="UP001314262">
    <property type="component" value="Unassembled WGS sequence"/>
</dbReference>